<sequence length="274" mass="29279">MNEFEKIQRDPVSRRAFLQRMGAAGLGVAAVSMLQGCGGGSSNNSGGNTSRFPITVPGKNDNIKILNYALTLEILEADLYRQALNLATGRALTANLEANPSAYQPDAGVSNLGTFNAAGFAYLRDFAYVEAAHRDFLDTTIRSLNDTPVARNPKGYTFGTAPAKNLRAILQAILPLEETGVRAYLGASAYFVDFPRSANLVQAAVGIYSTEARHSAAIQYILGNDIGPNGNQAGVPSNTKLNGLPYSDKGLGDTFEYFSTPQQVIQAVSPFFVK</sequence>
<dbReference type="RefSeq" id="WP_105483651.1">
    <property type="nucleotide sequence ID" value="NZ_NIGF01000008.1"/>
</dbReference>
<dbReference type="PROSITE" id="PS51318">
    <property type="entry name" value="TAT"/>
    <property type="match status" value="1"/>
</dbReference>
<dbReference type="AlphaFoldDB" id="A0A2S8SSN7"/>
<dbReference type="SUPFAM" id="SSF47240">
    <property type="entry name" value="Ferritin-like"/>
    <property type="match status" value="1"/>
</dbReference>
<accession>A0A2S8SSN7</accession>
<dbReference type="InterPro" id="IPR012347">
    <property type="entry name" value="Ferritin-like"/>
</dbReference>
<reference evidence="1 2" key="1">
    <citation type="journal article" date="2018" name="Syst. Appl. Microbiol.">
        <title>Abditibacterium utsteinense sp. nov., the first cultivated member of candidate phylum FBP, isolated from ice-free Antarctic soil samples.</title>
        <authorList>
            <person name="Tahon G."/>
            <person name="Tytgat B."/>
            <person name="Lebbe L."/>
            <person name="Carlier A."/>
            <person name="Willems A."/>
        </authorList>
    </citation>
    <scope>NUCLEOTIDE SEQUENCE [LARGE SCALE GENOMIC DNA]</scope>
    <source>
        <strain evidence="1 2">LMG 29911</strain>
    </source>
</reference>
<dbReference type="OrthoDB" id="954262at2"/>
<dbReference type="Pfam" id="PF13668">
    <property type="entry name" value="Ferritin_2"/>
    <property type="match status" value="1"/>
</dbReference>
<dbReference type="Proteomes" id="UP000237684">
    <property type="component" value="Unassembled WGS sequence"/>
</dbReference>
<keyword evidence="2" id="KW-1185">Reference proteome</keyword>
<dbReference type="EMBL" id="NIGF01000008">
    <property type="protein sequence ID" value="PQV63805.1"/>
    <property type="molecule type" value="Genomic_DNA"/>
</dbReference>
<evidence type="ECO:0000313" key="2">
    <source>
        <dbReference type="Proteomes" id="UP000237684"/>
    </source>
</evidence>
<dbReference type="InterPro" id="IPR006311">
    <property type="entry name" value="TAT_signal"/>
</dbReference>
<dbReference type="Gene3D" id="1.20.1260.10">
    <property type="match status" value="1"/>
</dbReference>
<evidence type="ECO:0000313" key="1">
    <source>
        <dbReference type="EMBL" id="PQV63805.1"/>
    </source>
</evidence>
<protein>
    <submittedName>
        <fullName evidence="1">Ferritin-like domain-containing protein</fullName>
    </submittedName>
</protein>
<dbReference type="InterPro" id="IPR009078">
    <property type="entry name" value="Ferritin-like_SF"/>
</dbReference>
<organism evidence="1 2">
    <name type="scientific">Abditibacterium utsteinense</name>
    <dbReference type="NCBI Taxonomy" id="1960156"/>
    <lineage>
        <taxon>Bacteria</taxon>
        <taxon>Pseudomonadati</taxon>
        <taxon>Abditibacteriota</taxon>
        <taxon>Abditibacteriia</taxon>
        <taxon>Abditibacteriales</taxon>
        <taxon>Abditibacteriaceae</taxon>
        <taxon>Abditibacterium</taxon>
    </lineage>
</organism>
<dbReference type="CDD" id="cd00657">
    <property type="entry name" value="Ferritin_like"/>
    <property type="match status" value="1"/>
</dbReference>
<name>A0A2S8SSN7_9BACT</name>
<dbReference type="InParanoid" id="A0A2S8SSN7"/>
<gene>
    <name evidence="1" type="ORF">B1R32_1089</name>
</gene>
<comment type="caution">
    <text evidence="1">The sequence shown here is derived from an EMBL/GenBank/DDBJ whole genome shotgun (WGS) entry which is preliminary data.</text>
</comment>
<proteinExistence type="predicted"/>